<reference evidence="1" key="2">
    <citation type="journal article" date="2020" name="Nat. Commun.">
        <title>Large-scale genome sequencing of mycorrhizal fungi provides insights into the early evolution of symbiotic traits.</title>
        <authorList>
            <person name="Miyauchi S."/>
            <person name="Kiss E."/>
            <person name="Kuo A."/>
            <person name="Drula E."/>
            <person name="Kohler A."/>
            <person name="Sanchez-Garcia M."/>
            <person name="Morin E."/>
            <person name="Andreopoulos B."/>
            <person name="Barry K.W."/>
            <person name="Bonito G."/>
            <person name="Buee M."/>
            <person name="Carver A."/>
            <person name="Chen C."/>
            <person name="Cichocki N."/>
            <person name="Clum A."/>
            <person name="Culley D."/>
            <person name="Crous P.W."/>
            <person name="Fauchery L."/>
            <person name="Girlanda M."/>
            <person name="Hayes R.D."/>
            <person name="Keri Z."/>
            <person name="LaButti K."/>
            <person name="Lipzen A."/>
            <person name="Lombard V."/>
            <person name="Magnuson J."/>
            <person name="Maillard F."/>
            <person name="Murat C."/>
            <person name="Nolan M."/>
            <person name="Ohm R.A."/>
            <person name="Pangilinan J."/>
            <person name="Pereira M.F."/>
            <person name="Perotto S."/>
            <person name="Peter M."/>
            <person name="Pfister S."/>
            <person name="Riley R."/>
            <person name="Sitrit Y."/>
            <person name="Stielow J.B."/>
            <person name="Szollosi G."/>
            <person name="Zifcakova L."/>
            <person name="Stursova M."/>
            <person name="Spatafora J.W."/>
            <person name="Tedersoo L."/>
            <person name="Vaario L.M."/>
            <person name="Yamada A."/>
            <person name="Yan M."/>
            <person name="Wang P."/>
            <person name="Xu J."/>
            <person name="Bruns T."/>
            <person name="Baldrian P."/>
            <person name="Vilgalys R."/>
            <person name="Dunand C."/>
            <person name="Henrissat B."/>
            <person name="Grigoriev I.V."/>
            <person name="Hibbett D."/>
            <person name="Nagy L.G."/>
            <person name="Martin F.M."/>
        </authorList>
    </citation>
    <scope>NUCLEOTIDE SEQUENCE</scope>
    <source>
        <strain evidence="1">Prilba</strain>
    </source>
</reference>
<dbReference type="OrthoDB" id="1065058at2759"/>
<dbReference type="GO" id="GO:0006206">
    <property type="term" value="P:pyrimidine nucleobase metabolic process"/>
    <property type="evidence" value="ECO:0007669"/>
    <property type="project" value="TreeGrafter"/>
</dbReference>
<accession>A0A9P5N2V1</accession>
<dbReference type="InterPro" id="IPR036412">
    <property type="entry name" value="HAD-like_sf"/>
</dbReference>
<dbReference type="SUPFAM" id="SSF56784">
    <property type="entry name" value="HAD-like"/>
    <property type="match status" value="1"/>
</dbReference>
<dbReference type="NCBIfam" id="TIGR01993">
    <property type="entry name" value="Pyr-5-nucltdase"/>
    <property type="match status" value="1"/>
</dbReference>
<dbReference type="SFLD" id="SFLDG01132">
    <property type="entry name" value="C1.5.3:_5'-Nucleotidase_Like"/>
    <property type="match status" value="1"/>
</dbReference>
<dbReference type="Pfam" id="PF00702">
    <property type="entry name" value="Hydrolase"/>
    <property type="match status" value="1"/>
</dbReference>
<dbReference type="GO" id="GO:0009166">
    <property type="term" value="P:nucleotide catabolic process"/>
    <property type="evidence" value="ECO:0007669"/>
    <property type="project" value="TreeGrafter"/>
</dbReference>
<dbReference type="InterPro" id="IPR010237">
    <property type="entry name" value="Pyr-5-nucltdase"/>
</dbReference>
<dbReference type="AlphaFoldDB" id="A0A9P5N2V1"/>
<sequence>MTIEHTHDGRHVVFFDIDDTLYSSSFMIGSAMVERVHAYIVSLGLSDETAFNLRSQYYSQYGLTLRGLRRHHGVDPLAYDKECDGSLPLEDMLSPDPCTRKLLEDIDRSKCRVWALTNAYRPHAERVLKILKLRDQIEGIVYCDYEEKNEDLICKPEPAFYHRAMHQAGVNDPTKCLFVDDNLNNVEAARGVGWIRSVHFREGLPETIEARVTHTDKETITKDGAPIINNLQQLREVWADIFHQMEH</sequence>
<dbReference type="GO" id="GO:0008252">
    <property type="term" value="F:nucleotidase activity"/>
    <property type="evidence" value="ECO:0007669"/>
    <property type="project" value="TreeGrafter"/>
</dbReference>
<dbReference type="SFLD" id="SFLDG01129">
    <property type="entry name" value="C1.5:_HAD__Beta-PGM__Phosphata"/>
    <property type="match status" value="1"/>
</dbReference>
<protein>
    <submittedName>
        <fullName evidence="1">Pyrimidine 5-nucleotidase</fullName>
    </submittedName>
</protein>
<keyword evidence="2" id="KW-1185">Reference proteome</keyword>
<dbReference type="PANTHER" id="PTHR47438">
    <property type="entry name" value="PHOSPHATE METABOLISM PROTEIN 8-RELATED"/>
    <property type="match status" value="1"/>
</dbReference>
<dbReference type="NCBIfam" id="TIGR01509">
    <property type="entry name" value="HAD-SF-IA-v3"/>
    <property type="match status" value="1"/>
</dbReference>
<dbReference type="Gene3D" id="1.10.150.450">
    <property type="match status" value="1"/>
</dbReference>
<dbReference type="Proteomes" id="UP000759537">
    <property type="component" value="Unassembled WGS sequence"/>
</dbReference>
<proteinExistence type="predicted"/>
<dbReference type="SFLD" id="SFLDS00003">
    <property type="entry name" value="Haloacid_Dehalogenase"/>
    <property type="match status" value="1"/>
</dbReference>
<organism evidence="1 2">
    <name type="scientific">Russula ochroleuca</name>
    <dbReference type="NCBI Taxonomy" id="152965"/>
    <lineage>
        <taxon>Eukaryota</taxon>
        <taxon>Fungi</taxon>
        <taxon>Dikarya</taxon>
        <taxon>Basidiomycota</taxon>
        <taxon>Agaricomycotina</taxon>
        <taxon>Agaricomycetes</taxon>
        <taxon>Russulales</taxon>
        <taxon>Russulaceae</taxon>
        <taxon>Russula</taxon>
    </lineage>
</organism>
<dbReference type="InterPro" id="IPR006439">
    <property type="entry name" value="HAD-SF_hydro_IA"/>
</dbReference>
<dbReference type="Gene3D" id="3.40.50.1000">
    <property type="entry name" value="HAD superfamily/HAD-like"/>
    <property type="match status" value="1"/>
</dbReference>
<evidence type="ECO:0000313" key="2">
    <source>
        <dbReference type="Proteomes" id="UP000759537"/>
    </source>
</evidence>
<name>A0A9P5N2V1_9AGAM</name>
<comment type="caution">
    <text evidence="1">The sequence shown here is derived from an EMBL/GenBank/DDBJ whole genome shotgun (WGS) entry which is preliminary data.</text>
</comment>
<evidence type="ECO:0000313" key="1">
    <source>
        <dbReference type="EMBL" id="KAF8484881.1"/>
    </source>
</evidence>
<dbReference type="PANTHER" id="PTHR47438:SF1">
    <property type="entry name" value="PHOSPHATE METABOLISM PROTEIN 8-RELATED"/>
    <property type="match status" value="1"/>
</dbReference>
<dbReference type="InterPro" id="IPR052791">
    <property type="entry name" value="SSM1_domain"/>
</dbReference>
<dbReference type="EMBL" id="WHVB01000003">
    <property type="protein sequence ID" value="KAF8484881.1"/>
    <property type="molecule type" value="Genomic_DNA"/>
</dbReference>
<gene>
    <name evidence="1" type="ORF">DFH94DRAFT_689249</name>
</gene>
<reference evidence="1" key="1">
    <citation type="submission" date="2019-10" db="EMBL/GenBank/DDBJ databases">
        <authorList>
            <consortium name="DOE Joint Genome Institute"/>
            <person name="Kuo A."/>
            <person name="Miyauchi S."/>
            <person name="Kiss E."/>
            <person name="Drula E."/>
            <person name="Kohler A."/>
            <person name="Sanchez-Garcia M."/>
            <person name="Andreopoulos B."/>
            <person name="Barry K.W."/>
            <person name="Bonito G."/>
            <person name="Buee M."/>
            <person name="Carver A."/>
            <person name="Chen C."/>
            <person name="Cichocki N."/>
            <person name="Clum A."/>
            <person name="Culley D."/>
            <person name="Crous P.W."/>
            <person name="Fauchery L."/>
            <person name="Girlanda M."/>
            <person name="Hayes R."/>
            <person name="Keri Z."/>
            <person name="LaButti K."/>
            <person name="Lipzen A."/>
            <person name="Lombard V."/>
            <person name="Magnuson J."/>
            <person name="Maillard F."/>
            <person name="Morin E."/>
            <person name="Murat C."/>
            <person name="Nolan M."/>
            <person name="Ohm R."/>
            <person name="Pangilinan J."/>
            <person name="Pereira M."/>
            <person name="Perotto S."/>
            <person name="Peter M."/>
            <person name="Riley R."/>
            <person name="Sitrit Y."/>
            <person name="Stielow B."/>
            <person name="Szollosi G."/>
            <person name="Zifcakova L."/>
            <person name="Stursova M."/>
            <person name="Spatafora J.W."/>
            <person name="Tedersoo L."/>
            <person name="Vaario L.-M."/>
            <person name="Yamada A."/>
            <person name="Yan M."/>
            <person name="Wang P."/>
            <person name="Xu J."/>
            <person name="Bruns T."/>
            <person name="Baldrian P."/>
            <person name="Vilgalys R."/>
            <person name="Henrissat B."/>
            <person name="Grigoriev I.V."/>
            <person name="Hibbett D."/>
            <person name="Nagy L.G."/>
            <person name="Martin F.M."/>
        </authorList>
    </citation>
    <scope>NUCLEOTIDE SEQUENCE</scope>
    <source>
        <strain evidence="1">Prilba</strain>
    </source>
</reference>
<dbReference type="InterPro" id="IPR023214">
    <property type="entry name" value="HAD_sf"/>
</dbReference>